<evidence type="ECO:0000256" key="2">
    <source>
        <dbReference type="ARBA" id="ARBA00022898"/>
    </source>
</evidence>
<proteinExistence type="inferred from homology"/>
<dbReference type="Pfam" id="PF01053">
    <property type="entry name" value="Cys_Met_Meta_PP"/>
    <property type="match status" value="1"/>
</dbReference>
<dbReference type="SUPFAM" id="SSF53383">
    <property type="entry name" value="PLP-dependent transferases"/>
    <property type="match status" value="1"/>
</dbReference>
<dbReference type="GO" id="GO:0016846">
    <property type="term" value="F:carbon-sulfur lyase activity"/>
    <property type="evidence" value="ECO:0007669"/>
    <property type="project" value="TreeGrafter"/>
</dbReference>
<dbReference type="Proteomes" id="UP000233534">
    <property type="component" value="Chromosome"/>
</dbReference>
<dbReference type="EMBL" id="CP025197">
    <property type="protein sequence ID" value="AUG57312.1"/>
    <property type="molecule type" value="Genomic_DNA"/>
</dbReference>
<protein>
    <submittedName>
        <fullName evidence="4">Cystathionine beta-lyase</fullName>
        <ecNumber evidence="4">4.4.1.8</ecNumber>
    </submittedName>
</protein>
<comment type="cofactor">
    <cofactor evidence="1 3">
        <name>pyridoxal 5'-phosphate</name>
        <dbReference type="ChEBI" id="CHEBI:597326"/>
    </cofactor>
</comment>
<evidence type="ECO:0000256" key="1">
    <source>
        <dbReference type="ARBA" id="ARBA00001933"/>
    </source>
</evidence>
<dbReference type="KEGG" id="hsc:HVS_06975"/>
<keyword evidence="4" id="KW-0456">Lyase</keyword>
<evidence type="ECO:0000313" key="5">
    <source>
        <dbReference type="Proteomes" id="UP000233534"/>
    </source>
</evidence>
<dbReference type="InterPro" id="IPR000277">
    <property type="entry name" value="Cys/Met-Metab_PyrdxlP-dep_enz"/>
</dbReference>
<dbReference type="GO" id="GO:0030170">
    <property type="term" value="F:pyridoxal phosphate binding"/>
    <property type="evidence" value="ECO:0007669"/>
    <property type="project" value="InterPro"/>
</dbReference>
<dbReference type="FunFam" id="3.90.1150.10:FF:000070">
    <property type="entry name" value="Putative cystathionine gamma-synthase"/>
    <property type="match status" value="1"/>
</dbReference>
<reference evidence="4 5" key="1">
    <citation type="submission" date="2017-12" db="EMBL/GenBank/DDBJ databases">
        <title>Complete genome sequence of Herbivorax saccincola GGR1, a novel Cellulosome-producing hydrolytic bacterium in a thermophilic biogas plant, established by Illumina and Nanopore MinION sequencing.</title>
        <authorList>
            <person name="Pechtl A."/>
            <person name="Ruckert C."/>
            <person name="Koeck D.E."/>
            <person name="Maus I."/>
            <person name="Winkler A."/>
            <person name="Kalinowski J."/>
            <person name="Puhler A."/>
            <person name="Schwarz W.W."/>
            <person name="Zverlov V.V."/>
            <person name="Schluter A."/>
            <person name="Liebl W."/>
        </authorList>
    </citation>
    <scope>NUCLEOTIDE SEQUENCE [LARGE SCALE GENOMIC DNA]</scope>
    <source>
        <strain evidence="5">SR1</strain>
    </source>
</reference>
<dbReference type="PANTHER" id="PTHR11808">
    <property type="entry name" value="TRANS-SULFURATION ENZYME FAMILY MEMBER"/>
    <property type="match status" value="1"/>
</dbReference>
<dbReference type="EC" id="4.4.1.8" evidence="4"/>
<evidence type="ECO:0000313" key="4">
    <source>
        <dbReference type="EMBL" id="AUG57312.1"/>
    </source>
</evidence>
<dbReference type="GO" id="GO:0005737">
    <property type="term" value="C:cytoplasm"/>
    <property type="evidence" value="ECO:0007669"/>
    <property type="project" value="TreeGrafter"/>
</dbReference>
<dbReference type="InterPro" id="IPR015422">
    <property type="entry name" value="PyrdxlP-dep_Trfase_small"/>
</dbReference>
<keyword evidence="5" id="KW-1185">Reference proteome</keyword>
<comment type="similarity">
    <text evidence="3">Belongs to the trans-sulfuration enzymes family.</text>
</comment>
<gene>
    <name evidence="4" type="primary">metC</name>
    <name evidence="4" type="ORF">HVS_06975</name>
</gene>
<dbReference type="InterPro" id="IPR015424">
    <property type="entry name" value="PyrdxlP-dep_Trfase"/>
</dbReference>
<organism evidence="4 5">
    <name type="scientific">Acetivibrio saccincola</name>
    <dbReference type="NCBI Taxonomy" id="1677857"/>
    <lineage>
        <taxon>Bacteria</taxon>
        <taxon>Bacillati</taxon>
        <taxon>Bacillota</taxon>
        <taxon>Clostridia</taxon>
        <taxon>Eubacteriales</taxon>
        <taxon>Oscillospiraceae</taxon>
        <taxon>Acetivibrio</taxon>
    </lineage>
</organism>
<dbReference type="AlphaFoldDB" id="A0A2K9E0K5"/>
<name>A0A2K9E0K5_9FIRM</name>
<keyword evidence="2 3" id="KW-0663">Pyridoxal phosphate</keyword>
<evidence type="ECO:0000256" key="3">
    <source>
        <dbReference type="RuleBase" id="RU362118"/>
    </source>
</evidence>
<dbReference type="Gene3D" id="3.90.1150.10">
    <property type="entry name" value="Aspartate Aminotransferase, domain 1"/>
    <property type="match status" value="1"/>
</dbReference>
<dbReference type="PANTHER" id="PTHR11808:SF90">
    <property type="entry name" value="CYSTATHIONINE GAMMA-SYNTHASE"/>
    <property type="match status" value="1"/>
</dbReference>
<dbReference type="GO" id="GO:0019346">
    <property type="term" value="P:transsulfuration"/>
    <property type="evidence" value="ECO:0007669"/>
    <property type="project" value="InterPro"/>
</dbReference>
<accession>A0A2K9E0K5</accession>
<sequence length="101" mass="11181">MPDHEGYRISKSQESGFGAMISFNVKEVEIVERVLRKVRLVLFAESLGGVESLITYPVVQTHSAIPEELRQKIGVTDTLLRLSVGIEAAEDIIADLEQALE</sequence>